<sequence length="533" mass="61601">MVKLPNIIFMMADDHAAKSISAYGHGINYTPNIDRLATEGARFDHCYVTNSICTPSRAAILTGMHSHANGVFTLNDKINNRLPNVAKSLKQGGYQTAMIGKWHLGEGSEHQPSGFDYWNVVPGQGDYWDPDFIENGEEITKTGYAVDIVTDIALDWLESRNKSQPFFMMYHQKAPHRSWEWHPRYADLYKDPIKLPDTFTDDYKNRANAAREAEMRVADDLTYFDLGLVQPQGGQEVGALFFPGTSLERKVPNPTDPRNLTLTDANTGELFRFETQQQLAEFKFQRYMQRYLRVVQSVDDNVGRMLDWLDKEGLTNDTLIMYTSDQGMFLGDHGWFDKRFIYEDSFQMPLLARYPREIRPNTIVKDIVQNVDFAATMLDVAGIRTPSYMQGKSFRSSLQGKTPEEWDQLAYHRYWMHRDAIHNSYAHYGVRDERWKLIYWYNLGLNNTGTQAGGEDQEWELFDTQEDPLELFNVYNEPGYADIVKTMTKKLENKMLDIGDIWVHDVSPDEARGIEDRRVSEELKKAKRDAVNH</sequence>
<dbReference type="PROSITE" id="PS00523">
    <property type="entry name" value="SULFATASE_1"/>
    <property type="match status" value="1"/>
</dbReference>
<proteinExistence type="inferred from homology"/>
<dbReference type="EMBL" id="LKMD01000104">
    <property type="protein sequence ID" value="PIA95123.1"/>
    <property type="molecule type" value="Genomic_DNA"/>
</dbReference>
<keyword evidence="4" id="KW-0325">Glycoprotein</keyword>
<dbReference type="Proteomes" id="UP001302367">
    <property type="component" value="Chromosome 6"/>
</dbReference>
<dbReference type="Gene3D" id="3.40.720.10">
    <property type="entry name" value="Alkaline Phosphatase, subunit A"/>
    <property type="match status" value="2"/>
</dbReference>
<evidence type="ECO:0000256" key="4">
    <source>
        <dbReference type="ARBA" id="ARBA00023180"/>
    </source>
</evidence>
<keyword evidence="9" id="KW-1185">Reference proteome</keyword>
<dbReference type="InterPro" id="IPR000917">
    <property type="entry name" value="Sulfatase_N"/>
</dbReference>
<keyword evidence="3" id="KW-0378">Hydrolase</keyword>
<evidence type="ECO:0000313" key="8">
    <source>
        <dbReference type="Proteomes" id="UP000230605"/>
    </source>
</evidence>
<dbReference type="Pfam" id="PF00884">
    <property type="entry name" value="Sulfatase"/>
    <property type="match status" value="1"/>
</dbReference>
<gene>
    <name evidence="6" type="ORF">CB0940_08696</name>
    <name evidence="7" type="ORF">RHO25_009930</name>
</gene>
<evidence type="ECO:0000256" key="3">
    <source>
        <dbReference type="ARBA" id="ARBA00022801"/>
    </source>
</evidence>
<dbReference type="InterPro" id="IPR017850">
    <property type="entry name" value="Alkaline_phosphatase_core_sf"/>
</dbReference>
<evidence type="ECO:0000313" key="6">
    <source>
        <dbReference type="EMBL" id="PIA95123.1"/>
    </source>
</evidence>
<dbReference type="SUPFAM" id="SSF53649">
    <property type="entry name" value="Alkaline phosphatase-like"/>
    <property type="match status" value="1"/>
</dbReference>
<dbReference type="GO" id="GO:0016787">
    <property type="term" value="F:hydrolase activity"/>
    <property type="evidence" value="ECO:0007669"/>
    <property type="project" value="UniProtKB-KW"/>
</dbReference>
<dbReference type="OrthoDB" id="103349at2759"/>
<dbReference type="CDD" id="cd16031">
    <property type="entry name" value="G6S_like"/>
    <property type="match status" value="1"/>
</dbReference>
<feature type="domain" description="Sulfatase N-terminal" evidence="5">
    <location>
        <begin position="5"/>
        <end position="383"/>
    </location>
</feature>
<evidence type="ECO:0000256" key="1">
    <source>
        <dbReference type="ARBA" id="ARBA00008779"/>
    </source>
</evidence>
<evidence type="ECO:0000256" key="2">
    <source>
        <dbReference type="ARBA" id="ARBA00022729"/>
    </source>
</evidence>
<reference evidence="7 9" key="2">
    <citation type="submission" date="2023-09" db="EMBL/GenBank/DDBJ databases">
        <title>Complete-Gapless Cercospora beticola genome.</title>
        <authorList>
            <person name="Wyatt N.A."/>
            <person name="Spanner R.E."/>
            <person name="Bolton M.D."/>
        </authorList>
    </citation>
    <scope>NUCLEOTIDE SEQUENCE [LARGE SCALE GENOMIC DNA]</scope>
    <source>
        <strain evidence="7">Cb09-40</strain>
    </source>
</reference>
<name>A0A2G5HS49_CERBT</name>
<dbReference type="Proteomes" id="UP000230605">
    <property type="component" value="Chromosome 6"/>
</dbReference>
<reference evidence="6 8" key="1">
    <citation type="submission" date="2015-10" db="EMBL/GenBank/DDBJ databases">
        <title>The cercosporin biosynthetic gene cluster was horizontally transferred to several fungal lineages and shown to be expanded in Cercospora beticola based on microsynteny with recipient genomes.</title>
        <authorList>
            <person name="De Jonge R."/>
            <person name="Ebert M.K."/>
            <person name="Suttle J.C."/>
            <person name="Jurick Ii W.M."/>
            <person name="Secor G.A."/>
            <person name="Thomma B.P."/>
            <person name="Van De Peer Y."/>
            <person name="Bolton M.D."/>
        </authorList>
    </citation>
    <scope>NUCLEOTIDE SEQUENCE [LARGE SCALE GENOMIC DNA]</scope>
    <source>
        <strain evidence="6 8">09-40</strain>
    </source>
</reference>
<accession>A0A2G5HS49</accession>
<keyword evidence="2" id="KW-0732">Signal</keyword>
<dbReference type="PROSITE" id="PS00149">
    <property type="entry name" value="SULFATASE_2"/>
    <property type="match status" value="1"/>
</dbReference>
<protein>
    <submittedName>
        <fullName evidence="6">Arylsulfatase G</fullName>
    </submittedName>
</protein>
<evidence type="ECO:0000259" key="5">
    <source>
        <dbReference type="Pfam" id="PF00884"/>
    </source>
</evidence>
<dbReference type="PANTHER" id="PTHR43108">
    <property type="entry name" value="N-ACETYLGLUCOSAMINE-6-SULFATASE FAMILY MEMBER"/>
    <property type="match status" value="1"/>
</dbReference>
<comment type="similarity">
    <text evidence="1">Belongs to the sulfatase family.</text>
</comment>
<dbReference type="AlphaFoldDB" id="A0A2G5HS49"/>
<dbReference type="InterPro" id="IPR024607">
    <property type="entry name" value="Sulfatase_CS"/>
</dbReference>
<evidence type="ECO:0000313" key="7">
    <source>
        <dbReference type="EMBL" id="WPB05278.1"/>
    </source>
</evidence>
<evidence type="ECO:0000313" key="9">
    <source>
        <dbReference type="Proteomes" id="UP001302367"/>
    </source>
</evidence>
<dbReference type="EMBL" id="CP134189">
    <property type="protein sequence ID" value="WPB05278.1"/>
    <property type="molecule type" value="Genomic_DNA"/>
</dbReference>
<dbReference type="PANTHER" id="PTHR43108:SF6">
    <property type="entry name" value="N-SULPHOGLUCOSAMINE SULPHOHYDROLASE"/>
    <property type="match status" value="1"/>
</dbReference>
<organism evidence="6 8">
    <name type="scientific">Cercospora beticola</name>
    <name type="common">Sugarbeet leaf spot fungus</name>
    <dbReference type="NCBI Taxonomy" id="122368"/>
    <lineage>
        <taxon>Eukaryota</taxon>
        <taxon>Fungi</taxon>
        <taxon>Dikarya</taxon>
        <taxon>Ascomycota</taxon>
        <taxon>Pezizomycotina</taxon>
        <taxon>Dothideomycetes</taxon>
        <taxon>Dothideomycetidae</taxon>
        <taxon>Mycosphaerellales</taxon>
        <taxon>Mycosphaerellaceae</taxon>
        <taxon>Cercospora</taxon>
    </lineage>
</organism>